<dbReference type="PROSITE" id="PS51354">
    <property type="entry name" value="GLUTAREDOXIN_2"/>
    <property type="match status" value="1"/>
</dbReference>
<dbReference type="FunFam" id="3.40.50.720:FF:000144">
    <property type="entry name" value="Malate dehydrogenase [NADP]"/>
    <property type="match status" value="1"/>
</dbReference>
<dbReference type="SUPFAM" id="SSF51735">
    <property type="entry name" value="NAD(P)-binding Rossmann-fold domains"/>
    <property type="match status" value="1"/>
</dbReference>
<dbReference type="EMBL" id="CAXITT010000344">
    <property type="protein sequence ID" value="CAL1539603.1"/>
    <property type="molecule type" value="Genomic_DNA"/>
</dbReference>
<keyword evidence="8" id="KW-1185">Reference proteome</keyword>
<dbReference type="InterPro" id="IPR015955">
    <property type="entry name" value="Lactate_DH/Glyco_Ohase_4_C"/>
</dbReference>
<organism evidence="7 8">
    <name type="scientific">Lymnaea stagnalis</name>
    <name type="common">Great pond snail</name>
    <name type="synonym">Helix stagnalis</name>
    <dbReference type="NCBI Taxonomy" id="6523"/>
    <lineage>
        <taxon>Eukaryota</taxon>
        <taxon>Metazoa</taxon>
        <taxon>Spiralia</taxon>
        <taxon>Lophotrochozoa</taxon>
        <taxon>Mollusca</taxon>
        <taxon>Gastropoda</taxon>
        <taxon>Heterobranchia</taxon>
        <taxon>Euthyneura</taxon>
        <taxon>Panpulmonata</taxon>
        <taxon>Hygrophila</taxon>
        <taxon>Lymnaeoidea</taxon>
        <taxon>Lymnaeidae</taxon>
        <taxon>Lymnaea</taxon>
    </lineage>
</organism>
<dbReference type="PANTHER" id="PTHR23382">
    <property type="entry name" value="MALATE DEHYDROGENASE"/>
    <property type="match status" value="1"/>
</dbReference>
<dbReference type="Gene3D" id="3.40.50.720">
    <property type="entry name" value="NAD(P)-binding Rossmann-like Domain"/>
    <property type="match status" value="1"/>
</dbReference>
<protein>
    <recommendedName>
        <fullName evidence="2">Malate dehydrogenase, cytoplasmic</fullName>
    </recommendedName>
</protein>
<dbReference type="GO" id="GO:0006108">
    <property type="term" value="P:malate metabolic process"/>
    <property type="evidence" value="ECO:0007669"/>
    <property type="project" value="InterPro"/>
</dbReference>
<feature type="domain" description="Lactate/malate dehydrogenase N-terminal" evidence="5">
    <location>
        <begin position="169"/>
        <end position="280"/>
    </location>
</feature>
<gene>
    <name evidence="7" type="ORF">GSLYS_00013336001</name>
</gene>
<reference evidence="7 8" key="1">
    <citation type="submission" date="2024-04" db="EMBL/GenBank/DDBJ databases">
        <authorList>
            <consortium name="Genoscope - CEA"/>
            <person name="William W."/>
        </authorList>
    </citation>
    <scope>NUCLEOTIDE SEQUENCE [LARGE SCALE GENOMIC DNA]</scope>
</reference>
<name>A0AAV2I5F2_LYMST</name>
<dbReference type="Pfam" id="PF02866">
    <property type="entry name" value="Ldh_1_C"/>
    <property type="match status" value="1"/>
</dbReference>
<dbReference type="Pfam" id="PF00056">
    <property type="entry name" value="Ldh_1_N"/>
    <property type="match status" value="1"/>
</dbReference>
<dbReference type="InterPro" id="IPR036291">
    <property type="entry name" value="NAD(P)-bd_dom_sf"/>
</dbReference>
<evidence type="ECO:0000256" key="2">
    <source>
        <dbReference type="ARBA" id="ARBA00019899"/>
    </source>
</evidence>
<dbReference type="GO" id="GO:0016615">
    <property type="term" value="F:malate dehydrogenase activity"/>
    <property type="evidence" value="ECO:0007669"/>
    <property type="project" value="InterPro"/>
</dbReference>
<proteinExistence type="inferred from homology"/>
<feature type="domain" description="Lactate/malate dehydrogenase C-terminal" evidence="6">
    <location>
        <begin position="290"/>
        <end position="462"/>
    </location>
</feature>
<dbReference type="AlphaFoldDB" id="A0AAV2I5F2"/>
<dbReference type="SUPFAM" id="SSF56327">
    <property type="entry name" value="LDH C-terminal domain-like"/>
    <property type="match status" value="1"/>
</dbReference>
<feature type="region of interest" description="Disordered" evidence="4">
    <location>
        <begin position="469"/>
        <end position="563"/>
    </location>
</feature>
<feature type="compositionally biased region" description="Basic and acidic residues" evidence="4">
    <location>
        <begin position="469"/>
        <end position="488"/>
    </location>
</feature>
<dbReference type="GO" id="GO:0016616">
    <property type="term" value="F:oxidoreductase activity, acting on the CH-OH group of donors, NAD or NADP as acceptor"/>
    <property type="evidence" value="ECO:0007669"/>
    <property type="project" value="InterPro"/>
</dbReference>
<keyword evidence="3" id="KW-0560">Oxidoreductase</keyword>
<feature type="compositionally biased region" description="Basic and acidic residues" evidence="4">
    <location>
        <begin position="553"/>
        <end position="563"/>
    </location>
</feature>
<comment type="caution">
    <text evidence="7">The sequence shown here is derived from an EMBL/GenBank/DDBJ whole genome shotgun (WGS) entry which is preliminary data.</text>
</comment>
<evidence type="ECO:0000256" key="4">
    <source>
        <dbReference type="SAM" id="MobiDB-lite"/>
    </source>
</evidence>
<dbReference type="InterPro" id="IPR010945">
    <property type="entry name" value="Malate_DH_type2"/>
</dbReference>
<sequence>MAKIVIAGRSDCPYFARIELLADRLAKNLKKFKLHKIMVQPNEWEEWLKNTCAEKGWEFSSSPMVWRELIDRGGKGVLIGGANEFQEYIKAYYDLESEMNSYEMTMVGAENRHTKDELDAEEKLYKSLSRPVNVCITNAIHPVCYHLLHNISSGNTLGPKVELRIHLLVSLEEDIDAVKGIAMEAEDLAHSLLRNVKVFTDPNDAFENCNIIIFLDELLRQEDEYHQDWLIRNEQMFSYYGSVINDKASKNCKVLVCGNGPVNFNATMIVRSAPNIARQNVVAVATVIENQAKSIIGEKLSVNPAGVVSLLVWGNINGKRYFDVSKCRIHGYDGAIKGPYWYTVSAMEMLHDNKWVVSELPGLVASRHIKVARVMGRSTSLSTANSIATLLQHWYRGSPHGELFSLGVYSEGWYGVPPDIFFSFPVTMDPKGYWHVVQDIFLTSETKNGLKNAIEDLVYEIGLLTEEFSTSKEEEAKSERSEEPENKSGRSTVQGQKGESKTDPKNLEISTDLNEDLETHASPDITADVTAPTDVMKAEHLDAAPHSPVEEVENNKEKGLASH</sequence>
<evidence type="ECO:0000256" key="1">
    <source>
        <dbReference type="ARBA" id="ARBA00009613"/>
    </source>
</evidence>
<evidence type="ECO:0000259" key="6">
    <source>
        <dbReference type="Pfam" id="PF02866"/>
    </source>
</evidence>
<dbReference type="Proteomes" id="UP001497497">
    <property type="component" value="Unassembled WGS sequence"/>
</dbReference>
<accession>A0AAV2I5F2</accession>
<evidence type="ECO:0000313" key="8">
    <source>
        <dbReference type="Proteomes" id="UP001497497"/>
    </source>
</evidence>
<evidence type="ECO:0000256" key="3">
    <source>
        <dbReference type="ARBA" id="ARBA00023002"/>
    </source>
</evidence>
<evidence type="ECO:0000259" key="5">
    <source>
        <dbReference type="Pfam" id="PF00056"/>
    </source>
</evidence>
<dbReference type="InterPro" id="IPR022383">
    <property type="entry name" value="Lactate/malate_DH_C"/>
</dbReference>
<evidence type="ECO:0000313" key="7">
    <source>
        <dbReference type="EMBL" id="CAL1539603.1"/>
    </source>
</evidence>
<dbReference type="Gene3D" id="3.90.110.10">
    <property type="entry name" value="Lactate dehydrogenase/glycoside hydrolase, family 4, C-terminal"/>
    <property type="match status" value="1"/>
</dbReference>
<dbReference type="InterPro" id="IPR001236">
    <property type="entry name" value="Lactate/malate_DH_N"/>
</dbReference>
<comment type="similarity">
    <text evidence="1">Belongs to the LDH/MDH superfamily. MDH type 2 family.</text>
</comment>